<comment type="caution">
    <text evidence="3">The sequence shown here is derived from an EMBL/GenBank/DDBJ whole genome shotgun (WGS) entry which is preliminary data.</text>
</comment>
<dbReference type="Pfam" id="PF02481">
    <property type="entry name" value="DNA_processg_A"/>
    <property type="match status" value="1"/>
</dbReference>
<evidence type="ECO:0000313" key="3">
    <source>
        <dbReference type="EMBL" id="MBD8025785.1"/>
    </source>
</evidence>
<dbReference type="InterPro" id="IPR003488">
    <property type="entry name" value="DprA"/>
</dbReference>
<protein>
    <submittedName>
        <fullName evidence="3">DNA-protecting protein DprA</fullName>
    </submittedName>
</protein>
<reference evidence="3 4" key="1">
    <citation type="submission" date="2020-08" db="EMBL/GenBank/DDBJ databases">
        <title>A Genomic Blueprint of the Chicken Gut Microbiome.</title>
        <authorList>
            <person name="Gilroy R."/>
            <person name="Ravi A."/>
            <person name="Getino M."/>
            <person name="Pursley I."/>
            <person name="Horton D.L."/>
            <person name="Alikhan N.-F."/>
            <person name="Baker D."/>
            <person name="Gharbi K."/>
            <person name="Hall N."/>
            <person name="Watson M."/>
            <person name="Adriaenssens E.M."/>
            <person name="Foster-Nyarko E."/>
            <person name="Jarju S."/>
            <person name="Secka A."/>
            <person name="Antonio M."/>
            <person name="Oren A."/>
            <person name="Chaudhuri R."/>
            <person name="La Ragione R.M."/>
            <person name="Hildebrand F."/>
            <person name="Pallen M.J."/>
        </authorList>
    </citation>
    <scope>NUCLEOTIDE SEQUENCE [LARGE SCALE GENOMIC DNA]</scope>
    <source>
        <strain evidence="3 4">Re31</strain>
    </source>
</reference>
<evidence type="ECO:0000313" key="4">
    <source>
        <dbReference type="Proteomes" id="UP000640930"/>
    </source>
</evidence>
<dbReference type="SUPFAM" id="SSF102405">
    <property type="entry name" value="MCP/YpsA-like"/>
    <property type="match status" value="1"/>
</dbReference>
<dbReference type="RefSeq" id="WP_191706317.1">
    <property type="nucleotide sequence ID" value="NZ_JACSQA010000003.1"/>
</dbReference>
<dbReference type="PANTHER" id="PTHR43022">
    <property type="entry name" value="PROTEIN SMF"/>
    <property type="match status" value="1"/>
</dbReference>
<name>A0ABR8X8Z5_9BACL</name>
<dbReference type="Proteomes" id="UP000640930">
    <property type="component" value="Unassembled WGS sequence"/>
</dbReference>
<feature type="domain" description="Smf/DprA SLOG" evidence="2">
    <location>
        <begin position="86"/>
        <end position="295"/>
    </location>
</feature>
<accession>A0ABR8X8Z5</accession>
<organism evidence="3 4">
    <name type="scientific">Ureibacillus galli</name>
    <dbReference type="NCBI Taxonomy" id="2762222"/>
    <lineage>
        <taxon>Bacteria</taxon>
        <taxon>Bacillati</taxon>
        <taxon>Bacillota</taxon>
        <taxon>Bacilli</taxon>
        <taxon>Bacillales</taxon>
        <taxon>Caryophanaceae</taxon>
        <taxon>Ureibacillus</taxon>
    </lineage>
</organism>
<proteinExistence type="inferred from homology"/>
<dbReference type="Gene3D" id="3.40.50.450">
    <property type="match status" value="1"/>
</dbReference>
<dbReference type="EMBL" id="JACSQA010000003">
    <property type="protein sequence ID" value="MBD8025785.1"/>
    <property type="molecule type" value="Genomic_DNA"/>
</dbReference>
<evidence type="ECO:0000259" key="2">
    <source>
        <dbReference type="Pfam" id="PF02481"/>
    </source>
</evidence>
<sequence length="302" mass="33584">MDNRSDQVKQIQELLALHYVYPLTLNKFQKLVKTLGSLRNIGKLPPTKLAEILAVSTNSAEKLLYRFERIMKKDLINGYHSANIKIIPYNSKYYPNHLLQLTDPPTVLYAKGDVSLLTKPLKIAIIGSRKATYYSSIAMDCIIPPLVDQNIVIVSGLAKGADSLAHSTTIKYGGKTIGILGHGFSHIYPKENKNLAEQMEGNHLLLTEYPPYVGVQKWHFPMRNRIISGISNAIVVTEAALKSGTLITTEHALEHGKDIFVVPGPIDSEQSKGTNSLLREGAIPIWNGQQIIEELKLFLGKY</sequence>
<dbReference type="NCBIfam" id="TIGR00732">
    <property type="entry name" value="dprA"/>
    <property type="match status" value="1"/>
</dbReference>
<keyword evidence="4" id="KW-1185">Reference proteome</keyword>
<dbReference type="PANTHER" id="PTHR43022:SF1">
    <property type="entry name" value="PROTEIN SMF"/>
    <property type="match status" value="1"/>
</dbReference>
<dbReference type="InterPro" id="IPR057666">
    <property type="entry name" value="DrpA_SLOG"/>
</dbReference>
<gene>
    <name evidence="3" type="primary">dprA</name>
    <name evidence="3" type="ORF">H9636_03850</name>
</gene>
<evidence type="ECO:0000256" key="1">
    <source>
        <dbReference type="ARBA" id="ARBA00006525"/>
    </source>
</evidence>
<comment type="similarity">
    <text evidence="1">Belongs to the DprA/Smf family.</text>
</comment>